<dbReference type="AlphaFoldDB" id="A0A1I2GPH9"/>
<organism evidence="2 3">
    <name type="scientific">Actinoplanes philippinensis</name>
    <dbReference type="NCBI Taxonomy" id="35752"/>
    <lineage>
        <taxon>Bacteria</taxon>
        <taxon>Bacillati</taxon>
        <taxon>Actinomycetota</taxon>
        <taxon>Actinomycetes</taxon>
        <taxon>Micromonosporales</taxon>
        <taxon>Micromonosporaceae</taxon>
        <taxon>Actinoplanes</taxon>
    </lineage>
</organism>
<dbReference type="Proteomes" id="UP000199645">
    <property type="component" value="Unassembled WGS sequence"/>
</dbReference>
<dbReference type="PROSITE" id="PS51318">
    <property type="entry name" value="TAT"/>
    <property type="match status" value="1"/>
</dbReference>
<evidence type="ECO:0000313" key="3">
    <source>
        <dbReference type="Proteomes" id="UP000199645"/>
    </source>
</evidence>
<dbReference type="EMBL" id="FONV01000007">
    <property type="protein sequence ID" value="SFF18919.1"/>
    <property type="molecule type" value="Genomic_DNA"/>
</dbReference>
<dbReference type="RefSeq" id="WP_093615853.1">
    <property type="nucleotide sequence ID" value="NZ_BOMT01000040.1"/>
</dbReference>
<proteinExistence type="predicted"/>
<keyword evidence="3" id="KW-1185">Reference proteome</keyword>
<evidence type="ECO:0008006" key="4">
    <source>
        <dbReference type="Google" id="ProtNLM"/>
    </source>
</evidence>
<name>A0A1I2GPH9_9ACTN</name>
<feature type="signal peptide" evidence="1">
    <location>
        <begin position="1"/>
        <end position="34"/>
    </location>
</feature>
<evidence type="ECO:0000313" key="2">
    <source>
        <dbReference type="EMBL" id="SFF18919.1"/>
    </source>
</evidence>
<evidence type="ECO:0000256" key="1">
    <source>
        <dbReference type="SAM" id="SignalP"/>
    </source>
</evidence>
<dbReference type="OrthoDB" id="3872072at2"/>
<dbReference type="Gene3D" id="2.60.270.50">
    <property type="match status" value="1"/>
</dbReference>
<reference evidence="2 3" key="1">
    <citation type="submission" date="2016-10" db="EMBL/GenBank/DDBJ databases">
        <authorList>
            <person name="de Groot N.N."/>
        </authorList>
    </citation>
    <scope>NUCLEOTIDE SEQUENCE [LARGE SCALE GENOMIC DNA]</scope>
    <source>
        <strain evidence="2 3">DSM 43019</strain>
    </source>
</reference>
<sequence length="149" mass="15814">MAISRTRFLSLRAAAAATLATTAMTAGLAAPAHADPRVFTARITIDNQTRESFELISYEVTEGENVISPNQTIPAKSSDWLKTTANVDQGGTSGSVKYAASGGGQLVIYFSNPYEEPNSSNCFVPEGLSCSTSDNGQYETEMTFTITNA</sequence>
<keyword evidence="1" id="KW-0732">Signal</keyword>
<gene>
    <name evidence="2" type="ORF">SAMN05421541_10726</name>
</gene>
<dbReference type="InterPro" id="IPR006311">
    <property type="entry name" value="TAT_signal"/>
</dbReference>
<dbReference type="STRING" id="35752.SAMN05421541_10726"/>
<protein>
    <recommendedName>
        <fullName evidence="4">Tat pathway signal sequence domain protein</fullName>
    </recommendedName>
</protein>
<accession>A0A1I2GPH9</accession>
<feature type="chain" id="PRO_5011492678" description="Tat pathway signal sequence domain protein" evidence="1">
    <location>
        <begin position="35"/>
        <end position="149"/>
    </location>
</feature>